<proteinExistence type="inferred from homology"/>
<sequence>MFKRILIPIDGSKASKKIIKAACEIGEKFQSKLIILTVIPEVSIFEQYPSNFPYSMEVSKANQERAEFILEDVEKSLKDYPYGLETLYTTGSASQEIEEVALEKEVDLIVMGNRGLGAFSRTLLGSVSSKVLNQSKVSVLVVKSKED</sequence>
<evidence type="ECO:0000259" key="3">
    <source>
        <dbReference type="Pfam" id="PF00582"/>
    </source>
</evidence>
<dbReference type="PANTHER" id="PTHR46268:SF6">
    <property type="entry name" value="UNIVERSAL STRESS PROTEIN UP12"/>
    <property type="match status" value="1"/>
</dbReference>
<dbReference type="PRINTS" id="PR01438">
    <property type="entry name" value="UNVRSLSTRESS"/>
</dbReference>
<dbReference type="EMBL" id="CAACYI010000001">
    <property type="protein sequence ID" value="VFB16816.1"/>
    <property type="molecule type" value="Genomic_DNA"/>
</dbReference>
<dbReference type="CDD" id="cd00293">
    <property type="entry name" value="USP-like"/>
    <property type="match status" value="1"/>
</dbReference>
<protein>
    <recommendedName>
        <fullName evidence="2">Universal stress protein</fullName>
    </recommendedName>
</protein>
<dbReference type="PANTHER" id="PTHR46268">
    <property type="entry name" value="STRESS RESPONSE PROTEIN NHAX"/>
    <property type="match status" value="1"/>
</dbReference>
<accession>A0A8H2M671</accession>
<gene>
    <name evidence="4" type="ORF">NCTC13150_01389</name>
</gene>
<dbReference type="InterPro" id="IPR014729">
    <property type="entry name" value="Rossmann-like_a/b/a_fold"/>
</dbReference>
<dbReference type="SUPFAM" id="SSF52402">
    <property type="entry name" value="Adenine nucleotide alpha hydrolases-like"/>
    <property type="match status" value="1"/>
</dbReference>
<dbReference type="Proteomes" id="UP000377798">
    <property type="component" value="Unassembled WGS sequence"/>
</dbReference>
<comment type="caution">
    <text evidence="4">The sequence shown here is derived from an EMBL/GenBank/DDBJ whole genome shotgun (WGS) entry which is preliminary data.</text>
</comment>
<evidence type="ECO:0000313" key="5">
    <source>
        <dbReference type="Proteomes" id="UP000377798"/>
    </source>
</evidence>
<keyword evidence="5" id="KW-1185">Reference proteome</keyword>
<comment type="subcellular location">
    <subcellularLocation>
        <location evidence="2">Cytoplasm</location>
    </subcellularLocation>
</comment>
<dbReference type="InterPro" id="IPR006015">
    <property type="entry name" value="Universal_stress_UspA"/>
</dbReference>
<feature type="domain" description="UspA" evidence="3">
    <location>
        <begin position="1"/>
        <end position="143"/>
    </location>
</feature>
<dbReference type="Gene3D" id="3.40.50.620">
    <property type="entry name" value="HUPs"/>
    <property type="match status" value="1"/>
</dbReference>
<evidence type="ECO:0000256" key="1">
    <source>
        <dbReference type="ARBA" id="ARBA00008791"/>
    </source>
</evidence>
<reference evidence="4 5" key="1">
    <citation type="submission" date="2019-02" db="EMBL/GenBank/DDBJ databases">
        <authorList>
            <consortium name="Pathogen Informatics"/>
        </authorList>
    </citation>
    <scope>NUCLEOTIDE SEQUENCE [LARGE SCALE GENOMIC DNA]</scope>
    <source>
        <strain evidence="4 5">3012STDY7089603</strain>
    </source>
</reference>
<dbReference type="InterPro" id="IPR006016">
    <property type="entry name" value="UspA"/>
</dbReference>
<name>A0A8H2M671_9FIRM</name>
<dbReference type="PIRSF" id="PIRSF006276">
    <property type="entry name" value="UspA"/>
    <property type="match status" value="1"/>
</dbReference>
<evidence type="ECO:0000256" key="2">
    <source>
        <dbReference type="PIRNR" id="PIRNR006276"/>
    </source>
</evidence>
<dbReference type="Pfam" id="PF00582">
    <property type="entry name" value="Usp"/>
    <property type="match status" value="1"/>
</dbReference>
<dbReference type="RefSeq" id="WP_131749499.1">
    <property type="nucleotide sequence ID" value="NZ_CAACYI010000001.1"/>
</dbReference>
<comment type="similarity">
    <text evidence="1 2">Belongs to the universal stress protein A family.</text>
</comment>
<evidence type="ECO:0000313" key="4">
    <source>
        <dbReference type="EMBL" id="VFB16816.1"/>
    </source>
</evidence>
<dbReference type="GO" id="GO:0005737">
    <property type="term" value="C:cytoplasm"/>
    <property type="evidence" value="ECO:0007669"/>
    <property type="project" value="UniProtKB-SubCell"/>
</dbReference>
<keyword evidence="2" id="KW-0963">Cytoplasm</keyword>
<dbReference type="AlphaFoldDB" id="A0A8H2M671"/>
<organism evidence="4 5">
    <name type="scientific">Urinicoccus massiliensis</name>
    <dbReference type="NCBI Taxonomy" id="1723382"/>
    <lineage>
        <taxon>Bacteria</taxon>
        <taxon>Bacillati</taxon>
        <taxon>Bacillota</taxon>
        <taxon>Tissierellia</taxon>
        <taxon>Tissierellales</taxon>
        <taxon>Peptoniphilaceae</taxon>
        <taxon>Urinicoccus</taxon>
    </lineage>
</organism>